<feature type="compositionally biased region" description="Basic and acidic residues" evidence="1">
    <location>
        <begin position="64"/>
        <end position="94"/>
    </location>
</feature>
<accession>A0A5J5A5U7</accession>
<gene>
    <name evidence="2" type="ORF">F0562_007245</name>
</gene>
<feature type="region of interest" description="Disordered" evidence="1">
    <location>
        <begin position="236"/>
        <end position="264"/>
    </location>
</feature>
<name>A0A5J5A5U7_9ASTE</name>
<feature type="compositionally biased region" description="Low complexity" evidence="1">
    <location>
        <begin position="236"/>
        <end position="253"/>
    </location>
</feature>
<dbReference type="EMBL" id="CM018046">
    <property type="protein sequence ID" value="KAA8525338.1"/>
    <property type="molecule type" value="Genomic_DNA"/>
</dbReference>
<dbReference type="Proteomes" id="UP000325577">
    <property type="component" value="Linkage Group LG3"/>
</dbReference>
<feature type="region of interest" description="Disordered" evidence="1">
    <location>
        <begin position="1"/>
        <end position="111"/>
    </location>
</feature>
<dbReference type="AlphaFoldDB" id="A0A5J5A5U7"/>
<protein>
    <submittedName>
        <fullName evidence="2">Uncharacterized protein</fullName>
    </submittedName>
</protein>
<proteinExistence type="predicted"/>
<organism evidence="2 3">
    <name type="scientific">Nyssa sinensis</name>
    <dbReference type="NCBI Taxonomy" id="561372"/>
    <lineage>
        <taxon>Eukaryota</taxon>
        <taxon>Viridiplantae</taxon>
        <taxon>Streptophyta</taxon>
        <taxon>Embryophyta</taxon>
        <taxon>Tracheophyta</taxon>
        <taxon>Spermatophyta</taxon>
        <taxon>Magnoliopsida</taxon>
        <taxon>eudicotyledons</taxon>
        <taxon>Gunneridae</taxon>
        <taxon>Pentapetalae</taxon>
        <taxon>asterids</taxon>
        <taxon>Cornales</taxon>
        <taxon>Nyssaceae</taxon>
        <taxon>Nyssa</taxon>
    </lineage>
</organism>
<evidence type="ECO:0000313" key="2">
    <source>
        <dbReference type="EMBL" id="KAA8525338.1"/>
    </source>
</evidence>
<keyword evidence="3" id="KW-1185">Reference proteome</keyword>
<feature type="compositionally biased region" description="Basic and acidic residues" evidence="1">
    <location>
        <begin position="17"/>
        <end position="57"/>
    </location>
</feature>
<sequence length="297" mass="32428">MAASGAHAPRARWIASRRSDKGVRQPDKRVRHSDLGLRRSDEGLRRPDKAFLGRHLSDAFSEDLQAKKSSDKERKYGRRIPERRKYPDPVRRGGFDGQGFSKAFSGGPQGLGQIYKTKVSNNGLGRTNNQGATFTGMSKDINMLAHRKEGDKGGSGPAQLKPNMGRLLARGETHMFQAQPFIGLSRERHQLAQRKGKAKEGSGPAHLKLKSIENFCYEPGDAPTALPQISNQNLSSKELSGTSLSSIPSSSMLGTATGQRAPMSEGAAISYNQILKEELKEEKSFEAIKVVGTAELE</sequence>
<evidence type="ECO:0000256" key="1">
    <source>
        <dbReference type="SAM" id="MobiDB-lite"/>
    </source>
</evidence>
<evidence type="ECO:0000313" key="3">
    <source>
        <dbReference type="Proteomes" id="UP000325577"/>
    </source>
</evidence>
<reference evidence="2 3" key="1">
    <citation type="submission" date="2019-09" db="EMBL/GenBank/DDBJ databases">
        <title>A chromosome-level genome assembly of the Chinese tupelo Nyssa sinensis.</title>
        <authorList>
            <person name="Yang X."/>
            <person name="Kang M."/>
            <person name="Yang Y."/>
            <person name="Xiong H."/>
            <person name="Wang M."/>
            <person name="Zhang Z."/>
            <person name="Wang Z."/>
            <person name="Wu H."/>
            <person name="Ma T."/>
            <person name="Liu J."/>
            <person name="Xi Z."/>
        </authorList>
    </citation>
    <scope>NUCLEOTIDE SEQUENCE [LARGE SCALE GENOMIC DNA]</scope>
    <source>
        <strain evidence="2">J267</strain>
        <tissue evidence="2">Leaf</tissue>
    </source>
</reference>